<proteinExistence type="predicted"/>
<evidence type="ECO:0000313" key="1">
    <source>
        <dbReference type="EMBL" id="EXB76922.1"/>
    </source>
</evidence>
<evidence type="ECO:0000313" key="2">
    <source>
        <dbReference type="Proteomes" id="UP000030645"/>
    </source>
</evidence>
<protein>
    <submittedName>
        <fullName evidence="1">Uncharacterized protein</fullName>
    </submittedName>
</protein>
<reference evidence="2" key="1">
    <citation type="submission" date="2013-01" db="EMBL/GenBank/DDBJ databases">
        <title>Draft Genome Sequence of a Mulberry Tree, Morus notabilis C.K. Schneid.</title>
        <authorList>
            <person name="He N."/>
            <person name="Zhao S."/>
        </authorList>
    </citation>
    <scope>NUCLEOTIDE SEQUENCE</scope>
</reference>
<sequence length="97" mass="10663">MSFDRDSEAATVTLSGDGDGKFLLLSLPPSQKACHRLVVFSDDSKRAKIRVVTEIHNSEIYLSEGRTPQLSSISEALLFDQIRQLCARRVKLLSGAA</sequence>
<organism evidence="1 2">
    <name type="scientific">Morus notabilis</name>
    <dbReference type="NCBI Taxonomy" id="981085"/>
    <lineage>
        <taxon>Eukaryota</taxon>
        <taxon>Viridiplantae</taxon>
        <taxon>Streptophyta</taxon>
        <taxon>Embryophyta</taxon>
        <taxon>Tracheophyta</taxon>
        <taxon>Spermatophyta</taxon>
        <taxon>Magnoliopsida</taxon>
        <taxon>eudicotyledons</taxon>
        <taxon>Gunneridae</taxon>
        <taxon>Pentapetalae</taxon>
        <taxon>rosids</taxon>
        <taxon>fabids</taxon>
        <taxon>Rosales</taxon>
        <taxon>Moraceae</taxon>
        <taxon>Moreae</taxon>
        <taxon>Morus</taxon>
    </lineage>
</organism>
<keyword evidence="2" id="KW-1185">Reference proteome</keyword>
<gene>
    <name evidence="1" type="ORF">L484_017923</name>
</gene>
<dbReference type="EMBL" id="KE344738">
    <property type="protein sequence ID" value="EXB76922.1"/>
    <property type="molecule type" value="Genomic_DNA"/>
</dbReference>
<dbReference type="AlphaFoldDB" id="W9R9B1"/>
<dbReference type="Proteomes" id="UP000030645">
    <property type="component" value="Unassembled WGS sequence"/>
</dbReference>
<name>W9R9B1_9ROSA</name>
<accession>W9R9B1</accession>